<dbReference type="InterPro" id="IPR050585">
    <property type="entry name" value="Xaa-Pro_dipeptidyl-ppase/CocE"/>
</dbReference>
<dbReference type="InterPro" id="IPR008979">
    <property type="entry name" value="Galactose-bd-like_sf"/>
</dbReference>
<dbReference type="PANTHER" id="PTHR43056:SF10">
    <property type="entry name" value="COCE_NOND FAMILY, PUTATIVE (AFU_ORTHOLOGUE AFUA_7G00600)-RELATED"/>
    <property type="match status" value="1"/>
</dbReference>
<dbReference type="Pfam" id="PF08530">
    <property type="entry name" value="PepX_C"/>
    <property type="match status" value="1"/>
</dbReference>
<dbReference type="Pfam" id="PF02129">
    <property type="entry name" value="Peptidase_S15"/>
    <property type="match status" value="1"/>
</dbReference>
<dbReference type="RefSeq" id="XP_014656354.1">
    <property type="nucleotide sequence ID" value="XM_014800868.1"/>
</dbReference>
<dbReference type="GO" id="GO:0008239">
    <property type="term" value="F:dipeptidyl-peptidase activity"/>
    <property type="evidence" value="ECO:0007669"/>
    <property type="project" value="InterPro"/>
</dbReference>
<accession>A0A081CG95</accession>
<dbReference type="EMBL" id="DF830076">
    <property type="protein sequence ID" value="GAK65691.1"/>
    <property type="molecule type" value="Genomic_DNA"/>
</dbReference>
<organism evidence="4">
    <name type="scientific">Pseudozyma antarctica</name>
    <name type="common">Yeast</name>
    <name type="synonym">Candida antarctica</name>
    <dbReference type="NCBI Taxonomy" id="84753"/>
    <lineage>
        <taxon>Eukaryota</taxon>
        <taxon>Fungi</taxon>
        <taxon>Dikarya</taxon>
        <taxon>Basidiomycota</taxon>
        <taxon>Ustilaginomycotina</taxon>
        <taxon>Ustilaginomycetes</taxon>
        <taxon>Ustilaginales</taxon>
        <taxon>Ustilaginaceae</taxon>
        <taxon>Moesziomyces</taxon>
    </lineage>
</organism>
<sequence>MPDRASHSRSEPHSTPQRLAREAYKPPTTAKLVFQSFQSFSTARSKTTIMSQAGARILAHRAAHLPCAVTPGANAIKTTREVLGLIQDKNVDIVIPRLEGKNDVCRCDVYRPKDTEDGKTYPVLITAGPYGKDIAYSEFYPESFAELPDEQKSELSAWEVPEPTFWTRHGFVVVRVDEQGTGQSPGFLDTMSDQTANNFFHCIEWAASQSWSSGKVGLLGISYYAGSQWRVAARKPKGLAAMIPWEGMSDYYRDRVRKGGIYGDGFVTMWQNYQINSNQYGRAAAPPPKKTWGPGRNAKVPSIEGVLTPEQLKENRTDQTVDNAENFFLDQDYYASREFDLSDIETPLLSVGNWGGIALHLRGNVAGYLGAGSKMKWLWLITGRHDLPFYLPERVALQLSFLNAFLRDQDDRGWLKGPNAEGGVPAVSYVVRKGSPKFNTIEGDRSFPEKIASSWPLPNTKYTPFFLSADHQLKTDRQAAAVATNGVTSIDGHQPSSPEQVAYRGFDGESVKFEHKVEGSEIEITGHPHLRLLMSVAADPNTGSVPSEIDIFATLRHLDAAGSEVFYTGTAGDPCPIVKGWLRASVRKVDQAKSTELVPYRNYLSSEVAPLKLDTVYALDVEMWPTNVVIPAGHTLQLEVGPQDQQGGGVFTHTHPQDRVRAKLVGINSIHTGSADAAKVDTIGISAKTPLLGNDVLASCLVLPIIQP</sequence>
<keyword evidence="5" id="KW-1185">Reference proteome</keyword>
<dbReference type="InterPro" id="IPR013736">
    <property type="entry name" value="Xaa-Pro_dipept_C"/>
</dbReference>
<dbReference type="Gene3D" id="1.10.3020.20">
    <property type="match status" value="1"/>
</dbReference>
<dbReference type="SUPFAM" id="SSF53474">
    <property type="entry name" value="alpha/beta-Hydrolases"/>
    <property type="match status" value="1"/>
</dbReference>
<dbReference type="Gene3D" id="2.60.120.260">
    <property type="entry name" value="Galactose-binding domain-like"/>
    <property type="match status" value="1"/>
</dbReference>
<name>A0A081CG95_PSEA2</name>
<dbReference type="PANTHER" id="PTHR43056">
    <property type="entry name" value="PEPTIDASE S9 PROLYL OLIGOPEPTIDASE"/>
    <property type="match status" value="1"/>
</dbReference>
<dbReference type="Proteomes" id="UP000053758">
    <property type="component" value="Unassembled WGS sequence"/>
</dbReference>
<evidence type="ECO:0000313" key="4">
    <source>
        <dbReference type="EMBL" id="GAK65691.1"/>
    </source>
</evidence>
<proteinExistence type="predicted"/>
<evidence type="ECO:0000259" key="3">
    <source>
        <dbReference type="SMART" id="SM00939"/>
    </source>
</evidence>
<dbReference type="Gene3D" id="3.40.50.1820">
    <property type="entry name" value="alpha/beta hydrolase"/>
    <property type="match status" value="1"/>
</dbReference>
<evidence type="ECO:0000256" key="1">
    <source>
        <dbReference type="ARBA" id="ARBA00022801"/>
    </source>
</evidence>
<reference evidence="4" key="1">
    <citation type="submission" date="2014-07" db="EMBL/GenBank/DDBJ databases">
        <title>Draft genome sequence of the yeast Pseudozyma antarctica JCM 10317 known as a producer of lipase B which used in a wide range of industrial applications.</title>
        <authorList>
            <person name="Morita T."/>
            <person name="Saika A."/>
            <person name="Koike H."/>
        </authorList>
    </citation>
    <scope>NUCLEOTIDE SEQUENCE</scope>
    <source>
        <strain evidence="4">JCM 10317</strain>
    </source>
</reference>
<dbReference type="HOGENOM" id="CLU_015590_2_1_1"/>
<dbReference type="InterPro" id="IPR029058">
    <property type="entry name" value="AB_hydrolase_fold"/>
</dbReference>
<dbReference type="NCBIfam" id="TIGR00976">
    <property type="entry name" value="CocE_NonD"/>
    <property type="match status" value="1"/>
</dbReference>
<dbReference type="SUPFAM" id="SSF49785">
    <property type="entry name" value="Galactose-binding domain-like"/>
    <property type="match status" value="1"/>
</dbReference>
<dbReference type="AlphaFoldDB" id="A0A081CG95"/>
<feature type="region of interest" description="Disordered" evidence="2">
    <location>
        <begin position="1"/>
        <end position="24"/>
    </location>
</feature>
<protein>
    <submittedName>
        <fullName evidence="4">Hydrolase, CocE/NonD family</fullName>
    </submittedName>
</protein>
<dbReference type="GeneID" id="26304617"/>
<feature type="domain" description="Xaa-Pro dipeptidyl-peptidase C-terminal" evidence="3">
    <location>
        <begin position="399"/>
        <end position="681"/>
    </location>
</feature>
<dbReference type="SMART" id="SM00939">
    <property type="entry name" value="PepX_C"/>
    <property type="match status" value="1"/>
</dbReference>
<gene>
    <name evidence="4" type="ORF">PAN0_009c3909</name>
</gene>
<evidence type="ECO:0000256" key="2">
    <source>
        <dbReference type="SAM" id="MobiDB-lite"/>
    </source>
</evidence>
<keyword evidence="1 4" id="KW-0378">Hydrolase</keyword>
<dbReference type="InterPro" id="IPR000383">
    <property type="entry name" value="Xaa-Pro-like_dom"/>
</dbReference>
<evidence type="ECO:0000313" key="5">
    <source>
        <dbReference type="Proteomes" id="UP000053758"/>
    </source>
</evidence>
<dbReference type="InterPro" id="IPR005674">
    <property type="entry name" value="CocE/Ser_esterase"/>
</dbReference>
<feature type="compositionally biased region" description="Basic and acidic residues" evidence="2">
    <location>
        <begin position="1"/>
        <end position="12"/>
    </location>
</feature>